<sequence>MKYSAQPRHAHDLKNSAATTINRALLPSHNSPYYERLMRQPLRQRYESGVIRPPSLLYPAGKRDSAYLYGRFSSPYLRCPVNYLNIPSLSEI</sequence>
<gene>
    <name evidence="1" type="ORF">AVEN_111978_1</name>
</gene>
<name>A0A4Y2NGF1_ARAVE</name>
<accession>A0A4Y2NGF1</accession>
<protein>
    <submittedName>
        <fullName evidence="1">Uncharacterized protein</fullName>
    </submittedName>
</protein>
<dbReference type="Proteomes" id="UP000499080">
    <property type="component" value="Unassembled WGS sequence"/>
</dbReference>
<proteinExistence type="predicted"/>
<reference evidence="1 2" key="1">
    <citation type="journal article" date="2019" name="Sci. Rep.">
        <title>Orb-weaving spider Araneus ventricosus genome elucidates the spidroin gene catalogue.</title>
        <authorList>
            <person name="Kono N."/>
            <person name="Nakamura H."/>
            <person name="Ohtoshi R."/>
            <person name="Moran D.A.P."/>
            <person name="Shinohara A."/>
            <person name="Yoshida Y."/>
            <person name="Fujiwara M."/>
            <person name="Mori M."/>
            <person name="Tomita M."/>
            <person name="Arakawa K."/>
        </authorList>
    </citation>
    <scope>NUCLEOTIDE SEQUENCE [LARGE SCALE GENOMIC DNA]</scope>
</reference>
<evidence type="ECO:0000313" key="2">
    <source>
        <dbReference type="Proteomes" id="UP000499080"/>
    </source>
</evidence>
<dbReference type="EMBL" id="BGPR01009176">
    <property type="protein sequence ID" value="GBN38401.1"/>
    <property type="molecule type" value="Genomic_DNA"/>
</dbReference>
<keyword evidence="2" id="KW-1185">Reference proteome</keyword>
<dbReference type="AlphaFoldDB" id="A0A4Y2NGF1"/>
<comment type="caution">
    <text evidence="1">The sequence shown here is derived from an EMBL/GenBank/DDBJ whole genome shotgun (WGS) entry which is preliminary data.</text>
</comment>
<evidence type="ECO:0000313" key="1">
    <source>
        <dbReference type="EMBL" id="GBN38401.1"/>
    </source>
</evidence>
<organism evidence="1 2">
    <name type="scientific">Araneus ventricosus</name>
    <name type="common">Orbweaver spider</name>
    <name type="synonym">Epeira ventricosa</name>
    <dbReference type="NCBI Taxonomy" id="182803"/>
    <lineage>
        <taxon>Eukaryota</taxon>
        <taxon>Metazoa</taxon>
        <taxon>Ecdysozoa</taxon>
        <taxon>Arthropoda</taxon>
        <taxon>Chelicerata</taxon>
        <taxon>Arachnida</taxon>
        <taxon>Araneae</taxon>
        <taxon>Araneomorphae</taxon>
        <taxon>Entelegynae</taxon>
        <taxon>Araneoidea</taxon>
        <taxon>Araneidae</taxon>
        <taxon>Araneus</taxon>
    </lineage>
</organism>